<evidence type="ECO:0000313" key="2">
    <source>
        <dbReference type="Proteomes" id="UP000183410"/>
    </source>
</evidence>
<evidence type="ECO:0000313" key="1">
    <source>
        <dbReference type="EMBL" id="SFF17552.1"/>
    </source>
</evidence>
<protein>
    <submittedName>
        <fullName evidence="1">Uncharacterized protein</fullName>
    </submittedName>
</protein>
<reference evidence="2" key="1">
    <citation type="submission" date="2016-10" db="EMBL/GenBank/DDBJ databases">
        <authorList>
            <person name="Varghese N."/>
            <person name="Submissions S."/>
        </authorList>
    </citation>
    <scope>NUCLEOTIDE SEQUENCE [LARGE SCALE GENOMIC DNA]</scope>
    <source>
        <strain evidence="2">CGMCC 1.10223</strain>
    </source>
</reference>
<dbReference type="AlphaFoldDB" id="A0A1I2GJ69"/>
<gene>
    <name evidence="1" type="ORF">SAMN04487969_116118</name>
</gene>
<sequence length="170" mass="19823">MSYDLTLLVPNIKEININDWIKDMEKLNTKIEIHPEFSFKDHNGFLPFKVLVTDCLNESLNSIYLLSGFELSVHDQVSEISWIDKIMNRKKENNKALIISVSANDSFEMRLAWYSAAVIANRHNGKIKDHQEGTIIKGERLIEEAKKIVQKYEESIAADNWKSHEFKEWL</sequence>
<name>A0A1I2GJ69_9BACL</name>
<organism evidence="1 2">
    <name type="scientific">Paenibacillus algorifonticola</name>
    <dbReference type="NCBI Taxonomy" id="684063"/>
    <lineage>
        <taxon>Bacteria</taxon>
        <taxon>Bacillati</taxon>
        <taxon>Bacillota</taxon>
        <taxon>Bacilli</taxon>
        <taxon>Bacillales</taxon>
        <taxon>Paenibacillaceae</taxon>
        <taxon>Paenibacillus</taxon>
    </lineage>
</organism>
<proteinExistence type="predicted"/>
<dbReference type="OrthoDB" id="759274at2"/>
<dbReference type="EMBL" id="FONN01000016">
    <property type="protein sequence ID" value="SFF17552.1"/>
    <property type="molecule type" value="Genomic_DNA"/>
</dbReference>
<keyword evidence="2" id="KW-1185">Reference proteome</keyword>
<dbReference type="RefSeq" id="WP_046233353.1">
    <property type="nucleotide sequence ID" value="NZ_FONN01000016.1"/>
</dbReference>
<accession>A0A1I2GJ69</accession>
<dbReference type="Proteomes" id="UP000183410">
    <property type="component" value="Unassembled WGS sequence"/>
</dbReference>